<reference evidence="1" key="1">
    <citation type="submission" date="2014-11" db="EMBL/GenBank/DDBJ databases">
        <authorList>
            <person name="Amaro Gonzalez C."/>
        </authorList>
    </citation>
    <scope>NUCLEOTIDE SEQUENCE</scope>
</reference>
<name>A0A0E9X5F1_ANGAN</name>
<dbReference type="AlphaFoldDB" id="A0A0E9X5F1"/>
<evidence type="ECO:0000313" key="1">
    <source>
        <dbReference type="EMBL" id="JAH96908.1"/>
    </source>
</evidence>
<sequence length="86" mass="9784">MTFHFSLKESDSEVAILVENSDKRKKWMVLAIPAKYAVNCEMETQIAFALIAAGKQLGFYVIPVNLTTFIYVSRSEIQHQNCTQLN</sequence>
<reference evidence="1" key="2">
    <citation type="journal article" date="2015" name="Fish Shellfish Immunol.">
        <title>Early steps in the European eel (Anguilla anguilla)-Vibrio vulnificus interaction in the gills: Role of the RtxA13 toxin.</title>
        <authorList>
            <person name="Callol A."/>
            <person name="Pajuelo D."/>
            <person name="Ebbesson L."/>
            <person name="Teles M."/>
            <person name="MacKenzie S."/>
            <person name="Amaro C."/>
        </authorList>
    </citation>
    <scope>NUCLEOTIDE SEQUENCE</scope>
</reference>
<proteinExistence type="predicted"/>
<accession>A0A0E9X5F1</accession>
<organism evidence="1">
    <name type="scientific">Anguilla anguilla</name>
    <name type="common">European freshwater eel</name>
    <name type="synonym">Muraena anguilla</name>
    <dbReference type="NCBI Taxonomy" id="7936"/>
    <lineage>
        <taxon>Eukaryota</taxon>
        <taxon>Metazoa</taxon>
        <taxon>Chordata</taxon>
        <taxon>Craniata</taxon>
        <taxon>Vertebrata</taxon>
        <taxon>Euteleostomi</taxon>
        <taxon>Actinopterygii</taxon>
        <taxon>Neopterygii</taxon>
        <taxon>Teleostei</taxon>
        <taxon>Anguilliformes</taxon>
        <taxon>Anguillidae</taxon>
        <taxon>Anguilla</taxon>
    </lineage>
</organism>
<dbReference type="EMBL" id="GBXM01011669">
    <property type="protein sequence ID" value="JAH96908.1"/>
    <property type="molecule type" value="Transcribed_RNA"/>
</dbReference>
<protein>
    <submittedName>
        <fullName evidence="1">Uncharacterized protein</fullName>
    </submittedName>
</protein>